<name>A0A2P6PDX6_ROSCH</name>
<comment type="caution">
    <text evidence="1">The sequence shown here is derived from an EMBL/GenBank/DDBJ whole genome shotgun (WGS) entry which is preliminary data.</text>
</comment>
<accession>A0A2P6PDX6</accession>
<dbReference type="AlphaFoldDB" id="A0A2P6PDX6"/>
<gene>
    <name evidence="1" type="ORF">RchiOBHm_Chr7g0224701</name>
</gene>
<protein>
    <submittedName>
        <fullName evidence="1">Uncharacterized protein</fullName>
    </submittedName>
</protein>
<evidence type="ECO:0000313" key="2">
    <source>
        <dbReference type="Proteomes" id="UP000238479"/>
    </source>
</evidence>
<dbReference type="Proteomes" id="UP000238479">
    <property type="component" value="Chromosome 7"/>
</dbReference>
<proteinExistence type="predicted"/>
<keyword evidence="2" id="KW-1185">Reference proteome</keyword>
<evidence type="ECO:0000313" key="1">
    <source>
        <dbReference type="EMBL" id="PRQ20120.1"/>
    </source>
</evidence>
<dbReference type="EMBL" id="PDCK01000045">
    <property type="protein sequence ID" value="PRQ20120.1"/>
    <property type="molecule type" value="Genomic_DNA"/>
</dbReference>
<dbReference type="Gramene" id="PRQ20120">
    <property type="protein sequence ID" value="PRQ20120"/>
    <property type="gene ID" value="RchiOBHm_Chr7g0224701"/>
</dbReference>
<organism evidence="1 2">
    <name type="scientific">Rosa chinensis</name>
    <name type="common">China rose</name>
    <dbReference type="NCBI Taxonomy" id="74649"/>
    <lineage>
        <taxon>Eukaryota</taxon>
        <taxon>Viridiplantae</taxon>
        <taxon>Streptophyta</taxon>
        <taxon>Embryophyta</taxon>
        <taxon>Tracheophyta</taxon>
        <taxon>Spermatophyta</taxon>
        <taxon>Magnoliopsida</taxon>
        <taxon>eudicotyledons</taxon>
        <taxon>Gunneridae</taxon>
        <taxon>Pentapetalae</taxon>
        <taxon>rosids</taxon>
        <taxon>fabids</taxon>
        <taxon>Rosales</taxon>
        <taxon>Rosaceae</taxon>
        <taxon>Rosoideae</taxon>
        <taxon>Rosoideae incertae sedis</taxon>
        <taxon>Rosa</taxon>
    </lineage>
</organism>
<sequence>MIIFLCDATHNNNAGSSHAQSIAAIDGQDWSNQFEESYSDYIGELEFSFDDVYDHYLLHSRVINDLQQVTID</sequence>
<reference evidence="1 2" key="1">
    <citation type="journal article" date="2018" name="Nat. Genet.">
        <title>The Rosa genome provides new insights in the design of modern roses.</title>
        <authorList>
            <person name="Bendahmane M."/>
        </authorList>
    </citation>
    <scope>NUCLEOTIDE SEQUENCE [LARGE SCALE GENOMIC DNA]</scope>
    <source>
        <strain evidence="2">cv. Old Blush</strain>
    </source>
</reference>